<dbReference type="EMBL" id="BMJC01000001">
    <property type="protein sequence ID" value="GGA89142.1"/>
    <property type="molecule type" value="Genomic_DNA"/>
</dbReference>
<protein>
    <recommendedName>
        <fullName evidence="4">Outer membrane protein beta-barrel domain-containing protein</fullName>
    </recommendedName>
</protein>
<evidence type="ECO:0000313" key="3">
    <source>
        <dbReference type="Proteomes" id="UP000607559"/>
    </source>
</evidence>
<evidence type="ECO:0000256" key="1">
    <source>
        <dbReference type="SAM" id="SignalP"/>
    </source>
</evidence>
<keyword evidence="1" id="KW-0732">Signal</keyword>
<evidence type="ECO:0008006" key="4">
    <source>
        <dbReference type="Google" id="ProtNLM"/>
    </source>
</evidence>
<evidence type="ECO:0000313" key="2">
    <source>
        <dbReference type="EMBL" id="GGA89142.1"/>
    </source>
</evidence>
<feature type="chain" id="PRO_5035175483" description="Outer membrane protein beta-barrel domain-containing protein" evidence="1">
    <location>
        <begin position="22"/>
        <end position="275"/>
    </location>
</feature>
<comment type="caution">
    <text evidence="2">The sequence shown here is derived from an EMBL/GenBank/DDBJ whole genome shotgun (WGS) entry which is preliminary data.</text>
</comment>
<dbReference type="AlphaFoldDB" id="A0A8J2XRH3"/>
<accession>A0A8J2XRH3</accession>
<sequence length="275" mass="30043">MRPTIIILTVLLIFCSANVNAQSAARDSVNYYQSQLYRLYRQTWDSLRKSDSVVYYARGFKKAKRRSKSYTAFVLFTEAAGADFSTFNAAIAKDGFGALNGPIWRVGMGLSHKSYNGLMIDFNFFALGINRGTSYGNAAIHAGFSDLLQLQLGYAVLNTRGLSIYPYAGLSGRSSQIQFSKPAVLNNTFNSVAGIVQNNQSVDEYSSHLSYQAGLGVDWTISESTKSEGGTILFAKFGTDGIFGDESYGISGINYTPGIKYGAWTAALGFKFFGR</sequence>
<name>A0A8J2XRH3_9BACT</name>
<dbReference type="RefSeq" id="WP_188929244.1">
    <property type="nucleotide sequence ID" value="NZ_BMJC01000001.1"/>
</dbReference>
<gene>
    <name evidence="2" type="ORF">GCM10011511_10460</name>
</gene>
<organism evidence="2 3">
    <name type="scientific">Puia dinghuensis</name>
    <dbReference type="NCBI Taxonomy" id="1792502"/>
    <lineage>
        <taxon>Bacteria</taxon>
        <taxon>Pseudomonadati</taxon>
        <taxon>Bacteroidota</taxon>
        <taxon>Chitinophagia</taxon>
        <taxon>Chitinophagales</taxon>
        <taxon>Chitinophagaceae</taxon>
        <taxon>Puia</taxon>
    </lineage>
</organism>
<reference evidence="2" key="2">
    <citation type="submission" date="2020-09" db="EMBL/GenBank/DDBJ databases">
        <authorList>
            <person name="Sun Q."/>
            <person name="Zhou Y."/>
        </authorList>
    </citation>
    <scope>NUCLEOTIDE SEQUENCE</scope>
    <source>
        <strain evidence="2">CGMCC 1.15448</strain>
    </source>
</reference>
<dbReference type="Proteomes" id="UP000607559">
    <property type="component" value="Unassembled WGS sequence"/>
</dbReference>
<reference evidence="2" key="1">
    <citation type="journal article" date="2014" name="Int. J. Syst. Evol. Microbiol.">
        <title>Complete genome sequence of Corynebacterium casei LMG S-19264T (=DSM 44701T), isolated from a smear-ripened cheese.</title>
        <authorList>
            <consortium name="US DOE Joint Genome Institute (JGI-PGF)"/>
            <person name="Walter F."/>
            <person name="Albersmeier A."/>
            <person name="Kalinowski J."/>
            <person name="Ruckert C."/>
        </authorList>
    </citation>
    <scope>NUCLEOTIDE SEQUENCE</scope>
    <source>
        <strain evidence="2">CGMCC 1.15448</strain>
    </source>
</reference>
<keyword evidence="3" id="KW-1185">Reference proteome</keyword>
<proteinExistence type="predicted"/>
<feature type="signal peptide" evidence="1">
    <location>
        <begin position="1"/>
        <end position="21"/>
    </location>
</feature>